<evidence type="ECO:0000256" key="4">
    <source>
        <dbReference type="ARBA" id="ARBA00023235"/>
    </source>
</evidence>
<reference evidence="8 9" key="1">
    <citation type="journal article" date="2018" name="Science">
        <title>The opium poppy genome and morphinan production.</title>
        <authorList>
            <person name="Guo L."/>
            <person name="Winzer T."/>
            <person name="Yang X."/>
            <person name="Li Y."/>
            <person name="Ning Z."/>
            <person name="He Z."/>
            <person name="Teodor R."/>
            <person name="Lu Y."/>
            <person name="Bowser T.A."/>
            <person name="Graham I.A."/>
            <person name="Ye K."/>
        </authorList>
    </citation>
    <scope>NUCLEOTIDE SEQUENCE [LARGE SCALE GENOMIC DNA]</scope>
    <source>
        <strain evidence="9">cv. HN1</strain>
        <tissue evidence="8">Leaves</tissue>
    </source>
</reference>
<keyword evidence="4" id="KW-0413">Isomerase</keyword>
<dbReference type="PANTHER" id="PTHR43725:SF53">
    <property type="entry name" value="UDP-ARABINOSE 4-EPIMERASE 1"/>
    <property type="match status" value="1"/>
</dbReference>
<accession>A0A4Y7IWZ4</accession>
<keyword evidence="3" id="KW-0520">NAD</keyword>
<keyword evidence="6" id="KW-1133">Transmembrane helix</keyword>
<dbReference type="Gene3D" id="3.90.25.10">
    <property type="entry name" value="UDP-galactose 4-epimerase, domain 1"/>
    <property type="match status" value="1"/>
</dbReference>
<keyword evidence="6" id="KW-0812">Transmembrane</keyword>
<evidence type="ECO:0000256" key="2">
    <source>
        <dbReference type="ARBA" id="ARBA00007637"/>
    </source>
</evidence>
<dbReference type="SUPFAM" id="SSF51735">
    <property type="entry name" value="NAD(P)-binding Rossmann-fold domains"/>
    <property type="match status" value="1"/>
</dbReference>
<feature type="transmembrane region" description="Helical" evidence="6">
    <location>
        <begin position="26"/>
        <end position="44"/>
    </location>
</feature>
<proteinExistence type="inferred from homology"/>
<feature type="domain" description="NAD(P)-binding" evidence="7">
    <location>
        <begin position="100"/>
        <end position="414"/>
    </location>
</feature>
<comment type="cofactor">
    <cofactor evidence="1">
        <name>NAD(+)</name>
        <dbReference type="ChEBI" id="CHEBI:57540"/>
    </cofactor>
</comment>
<dbReference type="GO" id="GO:0006012">
    <property type="term" value="P:galactose metabolic process"/>
    <property type="evidence" value="ECO:0007669"/>
    <property type="project" value="InterPro"/>
</dbReference>
<sequence length="439" mass="48572">MLGITRNRPLPRSGMDFAESRQRSSLAGKVLFAVILTVVCVIVLTQSSTYNSSIHYEFAMRIMQDRYRELSNSTREITGTKSKENSNHFSRHEAGVTHILVTGGAGYIGSHATLRLLTDSYRVTILDNLSRGNLGAVKVLQKQFPESGRLQFIYADLGDAKAVNKIFSDNAFDAVMHFAAVAYVGESTLEPLRYYHNITANTLLLLEAMAAHNVKTLIYSSTCATYGEPDKMPITELTPQVPINPYGKAKKMAEDIILDFSKNSDMAVMILRYFNVIGSDPEGRLGEAPRPELREQGRISGACFDAALGIIPGLKVKGTDYKTPDGTCVRDYIDVTDLVDAHVKALAKARPSKVGIYNVGTGRGRSVKEFVEACKKATGVNIQVEFLDRRPGDYAEVYSDPSKILRELNWSAQHTDLQESLQTAWKWQKSHKNGYGSSL</sequence>
<dbReference type="GO" id="GO:0003978">
    <property type="term" value="F:UDP-glucose 4-epimerase activity"/>
    <property type="evidence" value="ECO:0007669"/>
    <property type="project" value="InterPro"/>
</dbReference>
<evidence type="ECO:0000256" key="1">
    <source>
        <dbReference type="ARBA" id="ARBA00001911"/>
    </source>
</evidence>
<evidence type="ECO:0000256" key="6">
    <source>
        <dbReference type="SAM" id="Phobius"/>
    </source>
</evidence>
<evidence type="ECO:0000313" key="8">
    <source>
        <dbReference type="EMBL" id="RZC52676.1"/>
    </source>
</evidence>
<protein>
    <recommendedName>
        <fullName evidence="7">NAD(P)-binding domain-containing protein</fullName>
    </recommendedName>
</protein>
<dbReference type="Gramene" id="RZC52676">
    <property type="protein sequence ID" value="RZC52676"/>
    <property type="gene ID" value="C5167_021103"/>
</dbReference>
<evidence type="ECO:0000256" key="5">
    <source>
        <dbReference type="ARBA" id="ARBA00023277"/>
    </source>
</evidence>
<dbReference type="Pfam" id="PF16363">
    <property type="entry name" value="GDP_Man_Dehyd"/>
    <property type="match status" value="1"/>
</dbReference>
<dbReference type="AlphaFoldDB" id="A0A4Y7IWZ4"/>
<dbReference type="Proteomes" id="UP000316621">
    <property type="component" value="Chromosome 2"/>
</dbReference>
<dbReference type="InterPro" id="IPR036291">
    <property type="entry name" value="NAD(P)-bd_dom_sf"/>
</dbReference>
<dbReference type="InterPro" id="IPR005886">
    <property type="entry name" value="UDP_G4E"/>
</dbReference>
<dbReference type="OMA" id="MIYSSTC"/>
<dbReference type="EMBL" id="CM010716">
    <property type="protein sequence ID" value="RZC52676.1"/>
    <property type="molecule type" value="Genomic_DNA"/>
</dbReference>
<keyword evidence="5" id="KW-0119">Carbohydrate metabolism</keyword>
<gene>
    <name evidence="8" type="ORF">C5167_021103</name>
</gene>
<dbReference type="Gene3D" id="3.40.50.720">
    <property type="entry name" value="NAD(P)-binding Rossmann-like Domain"/>
    <property type="match status" value="1"/>
</dbReference>
<evidence type="ECO:0000256" key="3">
    <source>
        <dbReference type="ARBA" id="ARBA00023027"/>
    </source>
</evidence>
<keyword evidence="6" id="KW-0472">Membrane</keyword>
<dbReference type="NCBIfam" id="TIGR01179">
    <property type="entry name" value="galE"/>
    <property type="match status" value="1"/>
</dbReference>
<name>A0A4Y7IWZ4_PAPSO</name>
<dbReference type="CDD" id="cd05247">
    <property type="entry name" value="UDP_G4E_1_SDR_e"/>
    <property type="match status" value="1"/>
</dbReference>
<dbReference type="STRING" id="3469.A0A4Y7IWZ4"/>
<evidence type="ECO:0000313" key="9">
    <source>
        <dbReference type="Proteomes" id="UP000316621"/>
    </source>
</evidence>
<organism evidence="8 9">
    <name type="scientific">Papaver somniferum</name>
    <name type="common">Opium poppy</name>
    <dbReference type="NCBI Taxonomy" id="3469"/>
    <lineage>
        <taxon>Eukaryota</taxon>
        <taxon>Viridiplantae</taxon>
        <taxon>Streptophyta</taxon>
        <taxon>Embryophyta</taxon>
        <taxon>Tracheophyta</taxon>
        <taxon>Spermatophyta</taxon>
        <taxon>Magnoliopsida</taxon>
        <taxon>Ranunculales</taxon>
        <taxon>Papaveraceae</taxon>
        <taxon>Papaveroideae</taxon>
        <taxon>Papaver</taxon>
    </lineage>
</organism>
<comment type="similarity">
    <text evidence="2">Belongs to the NAD(P)-dependent epimerase/dehydratase family.</text>
</comment>
<evidence type="ECO:0000259" key="7">
    <source>
        <dbReference type="Pfam" id="PF16363"/>
    </source>
</evidence>
<dbReference type="InterPro" id="IPR016040">
    <property type="entry name" value="NAD(P)-bd_dom"/>
</dbReference>
<keyword evidence="9" id="KW-1185">Reference proteome</keyword>
<dbReference type="PANTHER" id="PTHR43725">
    <property type="entry name" value="UDP-GLUCOSE 4-EPIMERASE"/>
    <property type="match status" value="1"/>
</dbReference>